<dbReference type="AlphaFoldDB" id="A0A6A6DS67"/>
<proteinExistence type="predicted"/>
<name>A0A6A6DS67_9PEZI</name>
<dbReference type="GO" id="GO:0050660">
    <property type="term" value="F:flavin adenine dinucleotide binding"/>
    <property type="evidence" value="ECO:0007669"/>
    <property type="project" value="InterPro"/>
</dbReference>
<protein>
    <submittedName>
        <fullName evidence="1">Uncharacterized protein</fullName>
    </submittedName>
</protein>
<evidence type="ECO:0000313" key="1">
    <source>
        <dbReference type="EMBL" id="KAF2180800.1"/>
    </source>
</evidence>
<evidence type="ECO:0000313" key="2">
    <source>
        <dbReference type="Proteomes" id="UP000800200"/>
    </source>
</evidence>
<accession>A0A6A6DS67</accession>
<dbReference type="EMBL" id="ML994656">
    <property type="protein sequence ID" value="KAF2180800.1"/>
    <property type="molecule type" value="Genomic_DNA"/>
</dbReference>
<dbReference type="InterPro" id="IPR036318">
    <property type="entry name" value="FAD-bd_PCMH-like_sf"/>
</dbReference>
<keyword evidence="2" id="KW-1185">Reference proteome</keyword>
<dbReference type="OrthoDB" id="415825at2759"/>
<dbReference type="Gene3D" id="3.30.465.10">
    <property type="match status" value="1"/>
</dbReference>
<sequence>MATVNGTADRRPAIQWCLIYFQEQFPCWESKKTFRRPEDQPIFEKDGKIFVLTSVSWSLGSFNAYLTQDKIFVPHGHFGLLGDHVLSPEIVDDEGNFKGVTETTDPGLFHGILGCSPGNFGVLMHFPIEVHRDSDHKGSRGLKALYGYDPETVKRLVDILVEMLDKEKFSHNYNLYISMLSSSFKLLDL</sequence>
<reference evidence="1" key="1">
    <citation type="journal article" date="2020" name="Stud. Mycol.">
        <title>101 Dothideomycetes genomes: a test case for predicting lifestyles and emergence of pathogens.</title>
        <authorList>
            <person name="Haridas S."/>
            <person name="Albert R."/>
            <person name="Binder M."/>
            <person name="Bloem J."/>
            <person name="Labutti K."/>
            <person name="Salamov A."/>
            <person name="Andreopoulos B."/>
            <person name="Baker S."/>
            <person name="Barry K."/>
            <person name="Bills G."/>
            <person name="Bluhm B."/>
            <person name="Cannon C."/>
            <person name="Castanera R."/>
            <person name="Culley D."/>
            <person name="Daum C."/>
            <person name="Ezra D."/>
            <person name="Gonzalez J."/>
            <person name="Henrissat B."/>
            <person name="Kuo A."/>
            <person name="Liang C."/>
            <person name="Lipzen A."/>
            <person name="Lutzoni F."/>
            <person name="Magnuson J."/>
            <person name="Mondo S."/>
            <person name="Nolan M."/>
            <person name="Ohm R."/>
            <person name="Pangilinan J."/>
            <person name="Park H.-J."/>
            <person name="Ramirez L."/>
            <person name="Alfaro M."/>
            <person name="Sun H."/>
            <person name="Tritt A."/>
            <person name="Yoshinaga Y."/>
            <person name="Zwiers L.-H."/>
            <person name="Turgeon B."/>
            <person name="Goodwin S."/>
            <person name="Spatafora J."/>
            <person name="Crous P."/>
            <person name="Grigoriev I."/>
        </authorList>
    </citation>
    <scope>NUCLEOTIDE SEQUENCE</scope>
    <source>
        <strain evidence="1">CBS 207.26</strain>
    </source>
</reference>
<dbReference type="SUPFAM" id="SSF56176">
    <property type="entry name" value="FAD-binding/transporter-associated domain-like"/>
    <property type="match status" value="1"/>
</dbReference>
<gene>
    <name evidence="1" type="ORF">K469DRAFT_692627</name>
</gene>
<dbReference type="InterPro" id="IPR016169">
    <property type="entry name" value="FAD-bd_PCMH_sub2"/>
</dbReference>
<dbReference type="Proteomes" id="UP000800200">
    <property type="component" value="Unassembled WGS sequence"/>
</dbReference>
<organism evidence="1 2">
    <name type="scientific">Zopfia rhizophila CBS 207.26</name>
    <dbReference type="NCBI Taxonomy" id="1314779"/>
    <lineage>
        <taxon>Eukaryota</taxon>
        <taxon>Fungi</taxon>
        <taxon>Dikarya</taxon>
        <taxon>Ascomycota</taxon>
        <taxon>Pezizomycotina</taxon>
        <taxon>Dothideomycetes</taxon>
        <taxon>Dothideomycetes incertae sedis</taxon>
        <taxon>Zopfiaceae</taxon>
        <taxon>Zopfia</taxon>
    </lineage>
</organism>